<dbReference type="PIRSF" id="PIRSF003095">
    <property type="entry name" value="Trigger_factor"/>
    <property type="match status" value="1"/>
</dbReference>
<dbReference type="InterPro" id="IPR001179">
    <property type="entry name" value="PPIase_FKBP_dom"/>
</dbReference>
<keyword evidence="5 12" id="KW-0132">Cell division</keyword>
<evidence type="ECO:0000256" key="3">
    <source>
        <dbReference type="ARBA" id="ARBA00013194"/>
    </source>
</evidence>
<keyword evidence="12" id="KW-0963">Cytoplasm</keyword>
<comment type="catalytic activity">
    <reaction evidence="1 12 13">
        <text>[protein]-peptidylproline (omega=180) = [protein]-peptidylproline (omega=0)</text>
        <dbReference type="Rhea" id="RHEA:16237"/>
        <dbReference type="Rhea" id="RHEA-COMP:10747"/>
        <dbReference type="Rhea" id="RHEA-COMP:10748"/>
        <dbReference type="ChEBI" id="CHEBI:83833"/>
        <dbReference type="ChEBI" id="CHEBI:83834"/>
        <dbReference type="EC" id="5.2.1.8"/>
    </reaction>
</comment>
<name>A0A846TR08_9MOLU</name>
<keyword evidence="7 12" id="KW-0143">Chaperone</keyword>
<evidence type="ECO:0000256" key="14">
    <source>
        <dbReference type="RuleBase" id="RU003914"/>
    </source>
</evidence>
<evidence type="ECO:0000256" key="7">
    <source>
        <dbReference type="ARBA" id="ARBA00023186"/>
    </source>
</evidence>
<comment type="function">
    <text evidence="10 12">Involved in protein export. Acts as a chaperone by maintaining the newly synthesized protein in an open conformation. Functions as a peptidyl-prolyl cis-trans isomerase.</text>
</comment>
<evidence type="ECO:0000259" key="16">
    <source>
        <dbReference type="PROSITE" id="PS50059"/>
    </source>
</evidence>
<dbReference type="EC" id="5.2.1.8" evidence="3 12"/>
<dbReference type="GO" id="GO:0051301">
    <property type="term" value="P:cell division"/>
    <property type="evidence" value="ECO:0007669"/>
    <property type="project" value="UniProtKB-KW"/>
</dbReference>
<dbReference type="InterPro" id="IPR027304">
    <property type="entry name" value="Trigger_fact/SurA_dom_sf"/>
</dbReference>
<dbReference type="Gene3D" id="3.10.50.40">
    <property type="match status" value="1"/>
</dbReference>
<protein>
    <recommendedName>
        <fullName evidence="4 12">Trigger factor</fullName>
        <shortName evidence="12">TF</shortName>
        <ecNumber evidence="3 12">5.2.1.8</ecNumber>
    </recommendedName>
    <alternativeName>
        <fullName evidence="11 12">PPIase</fullName>
    </alternativeName>
</protein>
<evidence type="ECO:0000313" key="17">
    <source>
        <dbReference type="EMBL" id="NKE38780.1"/>
    </source>
</evidence>
<dbReference type="RefSeq" id="WP_168105250.1">
    <property type="nucleotide sequence ID" value="NZ_CP051215.1"/>
</dbReference>
<sequence>MKEYKNIELKTNKIPLEGLGQWIITISGDDWAKILVRAENNLVANLQVPGFRKGKVPAHIAKKHIKDDEVLRNAGNSAIKIAYQYGLDQKDLDVKVTNKPGVEITDLSKSLCKLIFNFDLPLEVDLKAYTNFDIKKTEVEIEQAEIDQQVKLLKDRFAVYSPKEKGNLVTGDIAVFDFTGTIKGEEFPGGKAEDAQLEIGSNQFIAGFEEQMIGMKQGESKVIKVTFPQEYHIENLAGQEAEFAVTLKEIKIKLLTDNNEELVQDVNIPNVSTYQELVEYIREQLKEQKMRSVKDEFINNLFTEILKSANIIVPNSLIDKETDRLLNEFKMQLKQQNVTFEDYQKMTNLTEEEVRKEAQKDALWQLQTYILTEEIAKAENITATDGEIEDYINQISMQFNIPIEEIKKNMKDLNFIVSNIRRNKTLDWLWENNGSSTKTVEKKAAATAPKSKTTADEVKPKVSKAKAAPAKSKKN</sequence>
<dbReference type="GO" id="GO:0015031">
    <property type="term" value="P:protein transport"/>
    <property type="evidence" value="ECO:0007669"/>
    <property type="project" value="UniProtKB-UniRule"/>
</dbReference>
<dbReference type="InterPro" id="IPR046357">
    <property type="entry name" value="PPIase_dom_sf"/>
</dbReference>
<evidence type="ECO:0000256" key="12">
    <source>
        <dbReference type="HAMAP-Rule" id="MF_00303"/>
    </source>
</evidence>
<evidence type="ECO:0000256" key="11">
    <source>
        <dbReference type="ARBA" id="ARBA00029986"/>
    </source>
</evidence>
<feature type="domain" description="PPIase FKBP-type" evidence="16">
    <location>
        <begin position="171"/>
        <end position="256"/>
    </location>
</feature>
<dbReference type="InterPro" id="IPR005215">
    <property type="entry name" value="Trig_fac"/>
</dbReference>
<accession>A0A846TR08</accession>
<keyword evidence="6 12" id="KW-0697">Rotamase</keyword>
<dbReference type="AlphaFoldDB" id="A0A846TR08"/>
<evidence type="ECO:0000256" key="2">
    <source>
        <dbReference type="ARBA" id="ARBA00005464"/>
    </source>
</evidence>
<dbReference type="InterPro" id="IPR008880">
    <property type="entry name" value="Trigger_fac_C"/>
</dbReference>
<dbReference type="Proteomes" id="UP000584587">
    <property type="component" value="Unassembled WGS sequence"/>
</dbReference>
<evidence type="ECO:0000256" key="10">
    <source>
        <dbReference type="ARBA" id="ARBA00024849"/>
    </source>
</evidence>
<dbReference type="Gene3D" id="1.10.3120.10">
    <property type="entry name" value="Trigger factor, C-terminal domain"/>
    <property type="match status" value="1"/>
</dbReference>
<dbReference type="InterPro" id="IPR037041">
    <property type="entry name" value="Trigger_fac_C_sf"/>
</dbReference>
<evidence type="ECO:0000256" key="6">
    <source>
        <dbReference type="ARBA" id="ARBA00023110"/>
    </source>
</evidence>
<dbReference type="GO" id="GO:0006457">
    <property type="term" value="P:protein folding"/>
    <property type="evidence" value="ECO:0007669"/>
    <property type="project" value="UniProtKB-UniRule"/>
</dbReference>
<evidence type="ECO:0000256" key="8">
    <source>
        <dbReference type="ARBA" id="ARBA00023235"/>
    </source>
</evidence>
<feature type="region of interest" description="Disordered" evidence="15">
    <location>
        <begin position="436"/>
        <end position="475"/>
    </location>
</feature>
<gene>
    <name evidence="12 17" type="primary">tig</name>
    <name evidence="17" type="ORF">HER12_03355</name>
</gene>
<dbReference type="Gene3D" id="3.30.70.1050">
    <property type="entry name" value="Trigger factor ribosome-binding domain"/>
    <property type="match status" value="1"/>
</dbReference>
<comment type="similarity">
    <text evidence="2 12 14">Belongs to the FKBP-type PPIase family. Tig subfamily.</text>
</comment>
<comment type="caution">
    <text evidence="17">The sequence shown here is derived from an EMBL/GenBank/DDBJ whole genome shotgun (WGS) entry which is preliminary data.</text>
</comment>
<dbReference type="GO" id="GO:0005737">
    <property type="term" value="C:cytoplasm"/>
    <property type="evidence" value="ECO:0007669"/>
    <property type="project" value="UniProtKB-SubCell"/>
</dbReference>
<evidence type="ECO:0000256" key="4">
    <source>
        <dbReference type="ARBA" id="ARBA00016902"/>
    </source>
</evidence>
<evidence type="ECO:0000256" key="9">
    <source>
        <dbReference type="ARBA" id="ARBA00023306"/>
    </source>
</evidence>
<dbReference type="Pfam" id="PF00254">
    <property type="entry name" value="FKBP_C"/>
    <property type="match status" value="1"/>
</dbReference>
<evidence type="ECO:0000256" key="15">
    <source>
        <dbReference type="SAM" id="MobiDB-lite"/>
    </source>
</evidence>
<dbReference type="SUPFAM" id="SSF109998">
    <property type="entry name" value="Triger factor/SurA peptide-binding domain-like"/>
    <property type="match status" value="1"/>
</dbReference>
<evidence type="ECO:0000313" key="18">
    <source>
        <dbReference type="Proteomes" id="UP000584587"/>
    </source>
</evidence>
<proteinExistence type="inferred from homology"/>
<dbReference type="InterPro" id="IPR008881">
    <property type="entry name" value="Trigger_fac_ribosome-bd_bac"/>
</dbReference>
<dbReference type="GO" id="GO:0003755">
    <property type="term" value="F:peptidyl-prolyl cis-trans isomerase activity"/>
    <property type="evidence" value="ECO:0007669"/>
    <property type="project" value="UniProtKB-UniRule"/>
</dbReference>
<keyword evidence="18" id="KW-1185">Reference proteome</keyword>
<feature type="compositionally biased region" description="Low complexity" evidence="15">
    <location>
        <begin position="465"/>
        <end position="475"/>
    </location>
</feature>
<dbReference type="FunFam" id="3.10.50.40:FF:000001">
    <property type="entry name" value="Trigger factor"/>
    <property type="match status" value="1"/>
</dbReference>
<dbReference type="Pfam" id="PF05698">
    <property type="entry name" value="Trigger_C"/>
    <property type="match status" value="1"/>
</dbReference>
<dbReference type="Pfam" id="PF05697">
    <property type="entry name" value="Trigger_N"/>
    <property type="match status" value="1"/>
</dbReference>
<dbReference type="EMBL" id="JAAVVK010000002">
    <property type="protein sequence ID" value="NKE38780.1"/>
    <property type="molecule type" value="Genomic_DNA"/>
</dbReference>
<comment type="subcellular location">
    <subcellularLocation>
        <location evidence="12">Cytoplasm</location>
    </subcellularLocation>
    <text evidence="12">About half TF is bound to the ribosome near the polypeptide exit tunnel while the other half is free in the cytoplasm.</text>
</comment>
<keyword evidence="8 12" id="KW-0413">Isomerase</keyword>
<evidence type="ECO:0000256" key="5">
    <source>
        <dbReference type="ARBA" id="ARBA00022618"/>
    </source>
</evidence>
<evidence type="ECO:0000256" key="13">
    <source>
        <dbReference type="PROSITE-ProRule" id="PRU00277"/>
    </source>
</evidence>
<dbReference type="SUPFAM" id="SSF54534">
    <property type="entry name" value="FKBP-like"/>
    <property type="match status" value="1"/>
</dbReference>
<organism evidence="17 18">
    <name type="scientific">Spiroplasma platyhelix PALS-1</name>
    <dbReference type="NCBI Taxonomy" id="1276218"/>
    <lineage>
        <taxon>Bacteria</taxon>
        <taxon>Bacillati</taxon>
        <taxon>Mycoplasmatota</taxon>
        <taxon>Mollicutes</taxon>
        <taxon>Entomoplasmatales</taxon>
        <taxon>Spiroplasmataceae</taxon>
        <taxon>Spiroplasma</taxon>
    </lineage>
</organism>
<dbReference type="InterPro" id="IPR036611">
    <property type="entry name" value="Trigger_fac_ribosome-bd_sf"/>
</dbReference>
<reference evidence="17 18" key="1">
    <citation type="submission" date="2020-04" db="EMBL/GenBank/DDBJ databases">
        <title>Complete genome sequence of Spiroplasma platyhelix ATCC 51748, an insect isolate.</title>
        <authorList>
            <person name="Green E.A."/>
            <person name="Klassen J.L."/>
        </authorList>
    </citation>
    <scope>NUCLEOTIDE SEQUENCE [LARGE SCALE GENOMIC DNA]</scope>
    <source>
        <strain evidence="17 18">PALS-1</strain>
    </source>
</reference>
<evidence type="ECO:0000256" key="1">
    <source>
        <dbReference type="ARBA" id="ARBA00000971"/>
    </source>
</evidence>
<comment type="domain">
    <text evidence="12">Consists of 3 domains; the N-terminus binds the ribosome, the middle domain has PPIase activity, while the C-terminus has intrinsic chaperone activity on its own.</text>
</comment>
<dbReference type="SUPFAM" id="SSF102735">
    <property type="entry name" value="Trigger factor ribosome-binding domain"/>
    <property type="match status" value="1"/>
</dbReference>
<dbReference type="PROSITE" id="PS50059">
    <property type="entry name" value="FKBP_PPIASE"/>
    <property type="match status" value="1"/>
</dbReference>
<dbReference type="NCBIfam" id="TIGR00115">
    <property type="entry name" value="tig"/>
    <property type="match status" value="1"/>
</dbReference>
<dbReference type="HAMAP" id="MF_00303">
    <property type="entry name" value="Trigger_factor_Tig"/>
    <property type="match status" value="1"/>
</dbReference>
<keyword evidence="9 12" id="KW-0131">Cell cycle</keyword>